<gene>
    <name evidence="2" type="ORF">COMA1_10109</name>
</gene>
<evidence type="ECO:0000256" key="1">
    <source>
        <dbReference type="SAM" id="Phobius"/>
    </source>
</evidence>
<dbReference type="RefSeq" id="WP_090742238.1">
    <property type="nucleotide sequence ID" value="NZ_CZQA01000001.1"/>
</dbReference>
<evidence type="ECO:0008006" key="4">
    <source>
        <dbReference type="Google" id="ProtNLM"/>
    </source>
</evidence>
<dbReference type="AlphaFoldDB" id="A0A0S4L425"/>
<reference evidence="2 3" key="1">
    <citation type="submission" date="2015-10" db="EMBL/GenBank/DDBJ databases">
        <authorList>
            <person name="Gilbert D.G."/>
        </authorList>
    </citation>
    <scope>NUCLEOTIDE SEQUENCE [LARGE SCALE GENOMIC DNA]</scope>
    <source>
        <strain evidence="2">COMA1</strain>
    </source>
</reference>
<dbReference type="Pfam" id="PF09411">
    <property type="entry name" value="PagL"/>
    <property type="match status" value="1"/>
</dbReference>
<sequence>MPPTTIGLYLLLHVWRVFSVVLFFCASVVWMGPAAAEESWVGSQTVGFVAGGMLPVRLLESQSSKLNGVAVHPSWQITLTDPIGESWWSGTIALGVEAAFLGVTEPTGAYGIGFTPKLLYTFSSFGRLKPYIEGGGGPLWTNFDGRIREQGSDFNFLVWGGAGVSYDLTSHWAINAGVRFSHISNSGLDTPNSGLNYLLPFAGVSTKLF</sequence>
<dbReference type="InterPro" id="IPR011250">
    <property type="entry name" value="OMP/PagP_B-barrel"/>
</dbReference>
<keyword evidence="1" id="KW-0472">Membrane</keyword>
<keyword evidence="1" id="KW-0812">Transmembrane</keyword>
<feature type="transmembrane region" description="Helical" evidence="1">
    <location>
        <begin position="6"/>
        <end position="30"/>
    </location>
</feature>
<evidence type="ECO:0000313" key="3">
    <source>
        <dbReference type="Proteomes" id="UP000199032"/>
    </source>
</evidence>
<evidence type="ECO:0000313" key="2">
    <source>
        <dbReference type="EMBL" id="CUS31434.1"/>
    </source>
</evidence>
<dbReference type="STRING" id="1742972.COMA1_10109"/>
<dbReference type="Proteomes" id="UP000199032">
    <property type="component" value="Unassembled WGS sequence"/>
</dbReference>
<dbReference type="InterPro" id="IPR018550">
    <property type="entry name" value="Lipid-A_deacylase-rel"/>
</dbReference>
<accession>A0A0S4L425</accession>
<keyword evidence="3" id="KW-1185">Reference proteome</keyword>
<proteinExistence type="predicted"/>
<organism evidence="2 3">
    <name type="scientific">Candidatus Nitrospira nitrosa</name>
    <dbReference type="NCBI Taxonomy" id="1742972"/>
    <lineage>
        <taxon>Bacteria</taxon>
        <taxon>Pseudomonadati</taxon>
        <taxon>Nitrospirota</taxon>
        <taxon>Nitrospiria</taxon>
        <taxon>Nitrospirales</taxon>
        <taxon>Nitrospiraceae</taxon>
        <taxon>Nitrospira</taxon>
    </lineage>
</organism>
<dbReference type="Gene3D" id="2.40.160.20">
    <property type="match status" value="1"/>
</dbReference>
<dbReference type="OrthoDB" id="9797122at2"/>
<dbReference type="EMBL" id="CZQA01000001">
    <property type="protein sequence ID" value="CUS31434.1"/>
    <property type="molecule type" value="Genomic_DNA"/>
</dbReference>
<name>A0A0S4L425_9BACT</name>
<dbReference type="SUPFAM" id="SSF56925">
    <property type="entry name" value="OMPA-like"/>
    <property type="match status" value="1"/>
</dbReference>
<protein>
    <recommendedName>
        <fullName evidence="4">Acyloxyacyl hydrolase</fullName>
    </recommendedName>
</protein>
<keyword evidence="1" id="KW-1133">Transmembrane helix</keyword>